<dbReference type="InterPro" id="IPR013986">
    <property type="entry name" value="DExx_box_DNA_helicase_dom_sf"/>
</dbReference>
<evidence type="ECO:0000256" key="6">
    <source>
        <dbReference type="ARBA" id="ARBA00023125"/>
    </source>
</evidence>
<dbReference type="Pfam" id="PF13361">
    <property type="entry name" value="UvrD_C"/>
    <property type="match status" value="1"/>
</dbReference>
<name>A0ABV6MNP1_9PSEU</name>
<evidence type="ECO:0000256" key="3">
    <source>
        <dbReference type="ARBA" id="ARBA00022801"/>
    </source>
</evidence>
<keyword evidence="2 11" id="KW-0547">Nucleotide-binding</keyword>
<keyword evidence="3 11" id="KW-0378">Hydrolase</keyword>
<dbReference type="Proteomes" id="UP001589810">
    <property type="component" value="Unassembled WGS sequence"/>
</dbReference>
<dbReference type="CDD" id="cd17932">
    <property type="entry name" value="DEXQc_UvrD"/>
    <property type="match status" value="1"/>
</dbReference>
<dbReference type="Pfam" id="PF00580">
    <property type="entry name" value="UvrD-helicase"/>
    <property type="match status" value="1"/>
</dbReference>
<comment type="catalytic activity">
    <reaction evidence="8">
        <text>Couples ATP hydrolysis with the unwinding of duplex DNA by translocating in the 3'-5' direction.</text>
        <dbReference type="EC" id="5.6.2.4"/>
    </reaction>
</comment>
<gene>
    <name evidence="13" type="ORF">ACFFH7_10405</name>
</gene>
<accession>A0ABV6MNP1</accession>
<evidence type="ECO:0000256" key="2">
    <source>
        <dbReference type="ARBA" id="ARBA00022741"/>
    </source>
</evidence>
<evidence type="ECO:0000256" key="7">
    <source>
        <dbReference type="ARBA" id="ARBA00023235"/>
    </source>
</evidence>
<evidence type="ECO:0000256" key="5">
    <source>
        <dbReference type="ARBA" id="ARBA00022840"/>
    </source>
</evidence>
<proteinExistence type="inferred from homology"/>
<keyword evidence="5 11" id="KW-0067">ATP-binding</keyword>
<dbReference type="EMBL" id="JBHLUD010000002">
    <property type="protein sequence ID" value="MFC0541894.1"/>
    <property type="molecule type" value="Genomic_DNA"/>
</dbReference>
<evidence type="ECO:0000313" key="13">
    <source>
        <dbReference type="EMBL" id="MFC0541894.1"/>
    </source>
</evidence>
<dbReference type="EC" id="5.6.2.4" evidence="9"/>
<evidence type="ECO:0000256" key="1">
    <source>
        <dbReference type="ARBA" id="ARBA00009922"/>
    </source>
</evidence>
<reference evidence="13 14" key="1">
    <citation type="submission" date="2024-09" db="EMBL/GenBank/DDBJ databases">
        <authorList>
            <person name="Sun Q."/>
            <person name="Mori K."/>
        </authorList>
    </citation>
    <scope>NUCLEOTIDE SEQUENCE [LARGE SCALE GENOMIC DNA]</scope>
    <source>
        <strain evidence="13 14">TBRC 1432</strain>
    </source>
</reference>
<dbReference type="PANTHER" id="PTHR11070">
    <property type="entry name" value="UVRD / RECB / PCRA DNA HELICASE FAMILY MEMBER"/>
    <property type="match status" value="1"/>
</dbReference>
<feature type="binding site" evidence="11">
    <location>
        <begin position="36"/>
        <end position="43"/>
    </location>
    <ligand>
        <name>ATP</name>
        <dbReference type="ChEBI" id="CHEBI:30616"/>
    </ligand>
</feature>
<evidence type="ECO:0000313" key="14">
    <source>
        <dbReference type="Proteomes" id="UP001589810"/>
    </source>
</evidence>
<feature type="domain" description="UvrD-like helicase ATP-binding" evidence="12">
    <location>
        <begin position="15"/>
        <end position="290"/>
    </location>
</feature>
<dbReference type="PANTHER" id="PTHR11070:SF2">
    <property type="entry name" value="ATP-DEPENDENT DNA HELICASE SRS2"/>
    <property type="match status" value="1"/>
</dbReference>
<comment type="similarity">
    <text evidence="1">Belongs to the helicase family. UvrD subfamily.</text>
</comment>
<dbReference type="PROSITE" id="PS51198">
    <property type="entry name" value="UVRD_HELICASE_ATP_BIND"/>
    <property type="match status" value="1"/>
</dbReference>
<keyword evidence="7" id="KW-0413">Isomerase</keyword>
<comment type="catalytic activity">
    <reaction evidence="10">
        <text>ATP + H2O = ADP + phosphate + H(+)</text>
        <dbReference type="Rhea" id="RHEA:13065"/>
        <dbReference type="ChEBI" id="CHEBI:15377"/>
        <dbReference type="ChEBI" id="CHEBI:15378"/>
        <dbReference type="ChEBI" id="CHEBI:30616"/>
        <dbReference type="ChEBI" id="CHEBI:43474"/>
        <dbReference type="ChEBI" id="CHEBI:456216"/>
        <dbReference type="EC" id="5.6.2.4"/>
    </reaction>
</comment>
<sequence>MIGPLPTNPVLAAELLALNDDQREAARHDGNIVVCAGPGSGKTRTLVARTGYLLDTKLSARQGVAAITYTRQAAAEIRTRLAALGVQPGRRLACGTLHSWCLSTILRPFGPLVGPHLPGNGDVLEETDPEWVALLNDAFIEVGASSDVQQDPTTVNRARREIAAGFLDEDTDVTTRAAAAFDRLLLADAKWDYDAMITQSLAILRDNAKVAHLVANRYPELIIDEYQDLGPVLHSLVLLLHDAADVEVSAFGDPDQSVMGFNGANPRYLNELVGRDDFRRLSLDLNYRCGSAIVAASHAVLTEERTYRADPTREDQGVIEAVSVDGGLAEHAEAMVGKLDELVTSGVPRHRIAVLYPRKGLLLNAIIEALDRSVHSYTHERDKRLPKGAIADFIRACAARAIAGHQPIGLPDTRTSVTIATLAELAEAHLQLRRTSGLPDPPGRHVERRLAELLNTDDPSGEPRADWLGVLAKGLELDVIAEASPARRERSAAAGFRKAGNAHDLTVGEIATGLLRIDKITVTTYHSAKGREWDVVVLPGLVEGIVPKLAWSPVHKRYLEPPPEQLAEDRRAFYVAVTRAKKAVVLLYGRYWLTPWGQPNTYGVSRFAQDIRTQLKAD</sequence>
<comment type="caution">
    <text evidence="13">The sequence shown here is derived from an EMBL/GenBank/DDBJ whole genome shotgun (WGS) entry which is preliminary data.</text>
</comment>
<evidence type="ECO:0000259" key="12">
    <source>
        <dbReference type="PROSITE" id="PS51198"/>
    </source>
</evidence>
<dbReference type="InterPro" id="IPR014017">
    <property type="entry name" value="DNA_helicase_UvrD-like_C"/>
</dbReference>
<keyword evidence="4 11" id="KW-0347">Helicase</keyword>
<evidence type="ECO:0000256" key="9">
    <source>
        <dbReference type="ARBA" id="ARBA00034808"/>
    </source>
</evidence>
<keyword evidence="6" id="KW-0238">DNA-binding</keyword>
<dbReference type="Gene3D" id="3.40.50.300">
    <property type="entry name" value="P-loop containing nucleotide triphosphate hydrolases"/>
    <property type="match status" value="2"/>
</dbReference>
<dbReference type="Gene3D" id="1.10.10.160">
    <property type="match status" value="1"/>
</dbReference>
<dbReference type="InterPro" id="IPR000212">
    <property type="entry name" value="DNA_helicase_UvrD/REP"/>
</dbReference>
<keyword evidence="14" id="KW-1185">Reference proteome</keyword>
<dbReference type="SUPFAM" id="SSF52540">
    <property type="entry name" value="P-loop containing nucleoside triphosphate hydrolases"/>
    <property type="match status" value="1"/>
</dbReference>
<dbReference type="RefSeq" id="WP_273942071.1">
    <property type="nucleotide sequence ID" value="NZ_CP097263.1"/>
</dbReference>
<organism evidence="13 14">
    <name type="scientific">Kutzneria chonburiensis</name>
    <dbReference type="NCBI Taxonomy" id="1483604"/>
    <lineage>
        <taxon>Bacteria</taxon>
        <taxon>Bacillati</taxon>
        <taxon>Actinomycetota</taxon>
        <taxon>Actinomycetes</taxon>
        <taxon>Pseudonocardiales</taxon>
        <taxon>Pseudonocardiaceae</taxon>
        <taxon>Kutzneria</taxon>
    </lineage>
</organism>
<evidence type="ECO:0000256" key="10">
    <source>
        <dbReference type="ARBA" id="ARBA00048988"/>
    </source>
</evidence>
<dbReference type="InterPro" id="IPR014016">
    <property type="entry name" value="UvrD-like_ATP-bd"/>
</dbReference>
<evidence type="ECO:0000256" key="11">
    <source>
        <dbReference type="PROSITE-ProRule" id="PRU00560"/>
    </source>
</evidence>
<protein>
    <recommendedName>
        <fullName evidence="9">DNA 3'-5' helicase</fullName>
        <ecNumber evidence="9">5.6.2.4</ecNumber>
    </recommendedName>
</protein>
<dbReference type="InterPro" id="IPR027417">
    <property type="entry name" value="P-loop_NTPase"/>
</dbReference>
<evidence type="ECO:0000256" key="4">
    <source>
        <dbReference type="ARBA" id="ARBA00022806"/>
    </source>
</evidence>
<evidence type="ECO:0000256" key="8">
    <source>
        <dbReference type="ARBA" id="ARBA00034617"/>
    </source>
</evidence>